<evidence type="ECO:0000313" key="2">
    <source>
        <dbReference type="EMBL" id="CAL6021995.1"/>
    </source>
</evidence>
<proteinExistence type="predicted"/>
<reference evidence="2 3" key="2">
    <citation type="submission" date="2024-07" db="EMBL/GenBank/DDBJ databases">
        <authorList>
            <person name="Akdeniz Z."/>
        </authorList>
    </citation>
    <scope>NUCLEOTIDE SEQUENCE [LARGE SCALE GENOMIC DNA]</scope>
</reference>
<name>A0AA86U494_9EUKA</name>
<comment type="caution">
    <text evidence="1">The sequence shown here is derived from an EMBL/GenBank/DDBJ whole genome shotgun (WGS) entry which is preliminary data.</text>
</comment>
<reference evidence="1" key="1">
    <citation type="submission" date="2023-06" db="EMBL/GenBank/DDBJ databases">
        <authorList>
            <person name="Kurt Z."/>
        </authorList>
    </citation>
    <scope>NUCLEOTIDE SEQUENCE</scope>
</reference>
<dbReference type="Proteomes" id="UP001642409">
    <property type="component" value="Unassembled WGS sequence"/>
</dbReference>
<evidence type="ECO:0000313" key="3">
    <source>
        <dbReference type="Proteomes" id="UP001642409"/>
    </source>
</evidence>
<evidence type="ECO:0000313" key="1">
    <source>
        <dbReference type="EMBL" id="CAI9939026.1"/>
    </source>
</evidence>
<dbReference type="EMBL" id="CAXDID020000090">
    <property type="protein sequence ID" value="CAL6021995.1"/>
    <property type="molecule type" value="Genomic_DNA"/>
</dbReference>
<accession>A0AA86U494</accession>
<organism evidence="1">
    <name type="scientific">Hexamita inflata</name>
    <dbReference type="NCBI Taxonomy" id="28002"/>
    <lineage>
        <taxon>Eukaryota</taxon>
        <taxon>Metamonada</taxon>
        <taxon>Diplomonadida</taxon>
        <taxon>Hexamitidae</taxon>
        <taxon>Hexamitinae</taxon>
        <taxon>Hexamita</taxon>
    </lineage>
</organism>
<keyword evidence="3" id="KW-1185">Reference proteome</keyword>
<protein>
    <submittedName>
        <fullName evidence="2">Hypothetical_protein</fullName>
    </submittedName>
</protein>
<dbReference type="EMBL" id="CATOUU010000660">
    <property type="protein sequence ID" value="CAI9939026.1"/>
    <property type="molecule type" value="Genomic_DNA"/>
</dbReference>
<sequence>MVLLMNVMAVPCYQEGLLDIYNTISMQVYEKIINQMNFNNANVNLISTHLELIQASDDLQPFNVQSYIDALIERVKNIKVIHWIIVLLIKFQIERHDFVQKYLFSTSPRIKSLCFQYFINYPEFITENILRQICNMKIEYQFQQEMDQFLNIWAEAAEGNLEILDEIRNVNDIEIIRKVQLL</sequence>
<gene>
    <name evidence="1" type="ORF">HINF_LOCUS26671</name>
    <name evidence="2" type="ORF">HINF_LOCUS28434</name>
</gene>
<dbReference type="AlphaFoldDB" id="A0AA86U494"/>